<dbReference type="Pfam" id="PF00578">
    <property type="entry name" value="AhpC-TSA"/>
    <property type="match status" value="1"/>
</dbReference>
<dbReference type="GO" id="GO:0005829">
    <property type="term" value="C:cytosol"/>
    <property type="evidence" value="ECO:0007669"/>
    <property type="project" value="TreeGrafter"/>
</dbReference>
<evidence type="ECO:0000256" key="2">
    <source>
        <dbReference type="ARBA" id="ARBA00009796"/>
    </source>
</evidence>
<keyword evidence="8" id="KW-0575">Peroxidase</keyword>
<dbReference type="GO" id="GO:0042744">
    <property type="term" value="P:hydrogen peroxide catabolic process"/>
    <property type="evidence" value="ECO:0007669"/>
    <property type="project" value="TreeGrafter"/>
</dbReference>
<dbReference type="EMBL" id="VSSQ01004356">
    <property type="protein sequence ID" value="MPM24845.1"/>
    <property type="molecule type" value="Genomic_DNA"/>
</dbReference>
<dbReference type="InterPro" id="IPR013766">
    <property type="entry name" value="Thioredoxin_domain"/>
</dbReference>
<keyword evidence="6" id="KW-0676">Redox-active center</keyword>
<evidence type="ECO:0000256" key="1">
    <source>
        <dbReference type="ARBA" id="ARBA00004496"/>
    </source>
</evidence>
<dbReference type="InterPro" id="IPR000866">
    <property type="entry name" value="AhpC/TSA"/>
</dbReference>
<evidence type="ECO:0000256" key="3">
    <source>
        <dbReference type="ARBA" id="ARBA00022490"/>
    </source>
</evidence>
<dbReference type="InterPro" id="IPR024706">
    <property type="entry name" value="Peroxiredoxin_AhpC-typ"/>
</dbReference>
<dbReference type="Gene3D" id="3.40.30.10">
    <property type="entry name" value="Glutaredoxin"/>
    <property type="match status" value="1"/>
</dbReference>
<comment type="caution">
    <text evidence="8">The sequence shown here is derived from an EMBL/GenBank/DDBJ whole genome shotgun (WGS) entry which is preliminary data.</text>
</comment>
<name>A0A644Y8F9_9ZZZZ</name>
<dbReference type="GO" id="GO:0045454">
    <property type="term" value="P:cell redox homeostasis"/>
    <property type="evidence" value="ECO:0007669"/>
    <property type="project" value="TreeGrafter"/>
</dbReference>
<organism evidence="8">
    <name type="scientific">bioreactor metagenome</name>
    <dbReference type="NCBI Taxonomy" id="1076179"/>
    <lineage>
        <taxon>unclassified sequences</taxon>
        <taxon>metagenomes</taxon>
        <taxon>ecological metagenomes</taxon>
    </lineage>
</organism>
<dbReference type="InterPro" id="IPR050217">
    <property type="entry name" value="Peroxiredoxin"/>
</dbReference>
<dbReference type="PANTHER" id="PTHR10681">
    <property type="entry name" value="THIOREDOXIN PEROXIDASE"/>
    <property type="match status" value="1"/>
</dbReference>
<dbReference type="PANTHER" id="PTHR10681:SF128">
    <property type="entry name" value="THIOREDOXIN-DEPENDENT PEROXIDE REDUCTASE, MITOCHONDRIAL"/>
    <property type="match status" value="1"/>
</dbReference>
<evidence type="ECO:0000256" key="5">
    <source>
        <dbReference type="ARBA" id="ARBA00023157"/>
    </source>
</evidence>
<gene>
    <name evidence="8" type="primary">ahpC_9</name>
    <name evidence="8" type="ORF">SDC9_71331</name>
</gene>
<dbReference type="FunFam" id="3.40.30.10:FF:000002">
    <property type="entry name" value="Alkyl hydroperoxide reductase C"/>
    <property type="match status" value="1"/>
</dbReference>
<keyword evidence="5" id="KW-1015">Disulfide bond</keyword>
<keyword evidence="4 8" id="KW-0560">Oxidoreductase</keyword>
<dbReference type="PROSITE" id="PS51352">
    <property type="entry name" value="THIOREDOXIN_2"/>
    <property type="match status" value="1"/>
</dbReference>
<protein>
    <submittedName>
        <fullName evidence="8">Alkyl hydroperoxide reductase C</fullName>
        <ecNumber evidence="8">1.11.1.15</ecNumber>
    </submittedName>
</protein>
<dbReference type="SUPFAM" id="SSF52833">
    <property type="entry name" value="Thioredoxin-like"/>
    <property type="match status" value="1"/>
</dbReference>
<evidence type="ECO:0000259" key="7">
    <source>
        <dbReference type="PROSITE" id="PS51352"/>
    </source>
</evidence>
<feature type="domain" description="Thioredoxin" evidence="7">
    <location>
        <begin position="3"/>
        <end position="177"/>
    </location>
</feature>
<dbReference type="AlphaFoldDB" id="A0A644Y8F9"/>
<comment type="similarity">
    <text evidence="2">Belongs to the peroxiredoxin family. AhpC/Prx1 subfamily.</text>
</comment>
<dbReference type="GO" id="GO:0008379">
    <property type="term" value="F:thioredoxin peroxidase activity"/>
    <property type="evidence" value="ECO:0007669"/>
    <property type="project" value="TreeGrafter"/>
</dbReference>
<dbReference type="CDD" id="cd03015">
    <property type="entry name" value="PRX_Typ2cys"/>
    <property type="match status" value="1"/>
</dbReference>
<dbReference type="EC" id="1.11.1.15" evidence="8"/>
<evidence type="ECO:0000256" key="4">
    <source>
        <dbReference type="ARBA" id="ARBA00023002"/>
    </source>
</evidence>
<dbReference type="PIRSF" id="PIRSF000239">
    <property type="entry name" value="AHPC"/>
    <property type="match status" value="1"/>
</dbReference>
<reference evidence="8" key="1">
    <citation type="submission" date="2019-08" db="EMBL/GenBank/DDBJ databases">
        <authorList>
            <person name="Kucharzyk K."/>
            <person name="Murdoch R.W."/>
            <person name="Higgins S."/>
            <person name="Loffler F."/>
        </authorList>
    </citation>
    <scope>NUCLEOTIDE SEQUENCE</scope>
</reference>
<evidence type="ECO:0000256" key="6">
    <source>
        <dbReference type="ARBA" id="ARBA00023284"/>
    </source>
</evidence>
<comment type="subcellular location">
    <subcellularLocation>
        <location evidence="1">Cytoplasm</location>
    </subcellularLocation>
</comment>
<sequence length="210" mass="23359">MRSLIGKEAPKFKAKAVINGNQIVDDFSLEQYLGKKYVVFFFYPLDFTFVCPTELHAFQEKLAEFEKRDVQVVGCSVDSEFSHHAWLNLSKKAGGIQGVKYPLVADLSKSISESFGVLAGEYVEDEYGNISFEGAPVAYRGLFLIDKAGVVRHCVINDLPLGRSVDEAIRTVDALQHFEEFGEVCPANWSKGKEAMKATDEGVAEYLSKN</sequence>
<dbReference type="Pfam" id="PF10417">
    <property type="entry name" value="1-cysPrx_C"/>
    <property type="match status" value="1"/>
</dbReference>
<evidence type="ECO:0000313" key="8">
    <source>
        <dbReference type="EMBL" id="MPM24845.1"/>
    </source>
</evidence>
<dbReference type="GO" id="GO:0006979">
    <property type="term" value="P:response to oxidative stress"/>
    <property type="evidence" value="ECO:0007669"/>
    <property type="project" value="TreeGrafter"/>
</dbReference>
<accession>A0A644Y8F9</accession>
<dbReference type="InterPro" id="IPR019479">
    <property type="entry name" value="Peroxiredoxin_C"/>
</dbReference>
<proteinExistence type="inferred from homology"/>
<dbReference type="GO" id="GO:0033554">
    <property type="term" value="P:cellular response to stress"/>
    <property type="evidence" value="ECO:0007669"/>
    <property type="project" value="TreeGrafter"/>
</dbReference>
<keyword evidence="3" id="KW-0963">Cytoplasm</keyword>
<dbReference type="InterPro" id="IPR036249">
    <property type="entry name" value="Thioredoxin-like_sf"/>
</dbReference>